<geneLocation type="plasmid" evidence="2 3">
    <name>pBB1</name>
</geneLocation>
<gene>
    <name evidence="2" type="ordered locus">CNE_BB1p07830</name>
</gene>
<dbReference type="KEGG" id="cnc:CNE_BB1p07830"/>
<keyword evidence="2" id="KW-0614">Plasmid</keyword>
<dbReference type="Proteomes" id="UP000006798">
    <property type="component" value="Plasmid pBB1"/>
</dbReference>
<organism evidence="2 3">
    <name type="scientific">Cupriavidus necator (strain ATCC 43291 / DSM 13513 / CCUG 52238 / LMG 8453 / N-1)</name>
    <name type="common">Ralstonia eutropha</name>
    <dbReference type="NCBI Taxonomy" id="1042878"/>
    <lineage>
        <taxon>Bacteria</taxon>
        <taxon>Pseudomonadati</taxon>
        <taxon>Pseudomonadota</taxon>
        <taxon>Betaproteobacteria</taxon>
        <taxon>Burkholderiales</taxon>
        <taxon>Burkholderiaceae</taxon>
        <taxon>Cupriavidus</taxon>
    </lineage>
</organism>
<feature type="transmembrane region" description="Helical" evidence="1">
    <location>
        <begin position="16"/>
        <end position="36"/>
    </location>
</feature>
<dbReference type="HOGENOM" id="CLU_3250279_0_0_4"/>
<evidence type="ECO:0000313" key="3">
    <source>
        <dbReference type="Proteomes" id="UP000006798"/>
    </source>
</evidence>
<reference evidence="2 3" key="1">
    <citation type="journal article" date="2011" name="J. Bacteriol.">
        <title>Complete genome sequence of the type strain Cupriavidus necator N-1.</title>
        <authorList>
            <person name="Poehlein A."/>
            <person name="Kusian B."/>
            <person name="Friedrich B."/>
            <person name="Daniel R."/>
            <person name="Bowien B."/>
        </authorList>
    </citation>
    <scope>NUCLEOTIDE SEQUENCE [LARGE SCALE GENOMIC DNA]</scope>
    <source>
        <strain evidence="3">ATCC 43291 / DSM 13513 / CCUG 52238 / LMG 8453 / N-1</strain>
        <plasmid evidence="2 3">pBB1</plasmid>
    </source>
</reference>
<accession>F8GXY0</accession>
<keyword evidence="1" id="KW-0472">Membrane</keyword>
<evidence type="ECO:0000256" key="1">
    <source>
        <dbReference type="SAM" id="Phobius"/>
    </source>
</evidence>
<name>F8GXY0_CUPNN</name>
<evidence type="ECO:0000313" key="2">
    <source>
        <dbReference type="EMBL" id="AEI82200.1"/>
    </source>
</evidence>
<keyword evidence="1" id="KW-1133">Transmembrane helix</keyword>
<keyword evidence="1" id="KW-0812">Transmembrane</keyword>
<dbReference type="AlphaFoldDB" id="F8GXY0"/>
<proteinExistence type="predicted"/>
<protein>
    <submittedName>
        <fullName evidence="2">Uncharacterized protein</fullName>
    </submittedName>
</protein>
<dbReference type="EMBL" id="CP002879">
    <property type="protein sequence ID" value="AEI82200.1"/>
    <property type="molecule type" value="Genomic_DNA"/>
</dbReference>
<sequence>MIFYESGHPEQPCHGARYYVLLAALVAAAGLFYLAWSSFHIV</sequence>